<comment type="caution">
    <text evidence="7">The sequence shown here is derived from an EMBL/GenBank/DDBJ whole genome shotgun (WGS) entry which is preliminary data.</text>
</comment>
<dbReference type="Pfam" id="PF01988">
    <property type="entry name" value="VIT1"/>
    <property type="match status" value="1"/>
</dbReference>
<name>A0AAD4I3Q5_9PEZI</name>
<comment type="subcellular location">
    <subcellularLocation>
        <location evidence="1">Endomembrane system</location>
        <topology evidence="1">Multi-pass membrane protein</topology>
    </subcellularLocation>
</comment>
<organism evidence="7 8">
    <name type="scientific">Staphylotrichum longicolle</name>
    <dbReference type="NCBI Taxonomy" id="669026"/>
    <lineage>
        <taxon>Eukaryota</taxon>
        <taxon>Fungi</taxon>
        <taxon>Dikarya</taxon>
        <taxon>Ascomycota</taxon>
        <taxon>Pezizomycotina</taxon>
        <taxon>Sordariomycetes</taxon>
        <taxon>Sordariomycetidae</taxon>
        <taxon>Sordariales</taxon>
        <taxon>Chaetomiaceae</taxon>
        <taxon>Staphylotrichum</taxon>
    </lineage>
</organism>
<dbReference type="InterPro" id="IPR008217">
    <property type="entry name" value="Ccc1_fam"/>
</dbReference>
<proteinExistence type="inferred from homology"/>
<sequence length="176" mass="18174">MSSITYADTPDAPHHPRRSWPSLQAFLADFTLGFADGLTVPFALTAGLSSLGQTSTVLYAGMAEICAGSISMGIGGYLAARGEARAASSSSSAEDEGYERPDRASEDAASLLSSDGGDLEKRGGSESVGNGDDDAGDMSALARYLAPLRLEADLEEVVLAHLGRHGYDRGAIAGME</sequence>
<evidence type="ECO:0008006" key="9">
    <source>
        <dbReference type="Google" id="ProtNLM"/>
    </source>
</evidence>
<keyword evidence="4" id="KW-1133">Transmembrane helix</keyword>
<keyword evidence="8" id="KW-1185">Reference proteome</keyword>
<accession>A0AAD4I3Q5</accession>
<dbReference type="GO" id="GO:0012505">
    <property type="term" value="C:endomembrane system"/>
    <property type="evidence" value="ECO:0007669"/>
    <property type="project" value="UniProtKB-SubCell"/>
</dbReference>
<dbReference type="EMBL" id="JAHCVI010000001">
    <property type="protein sequence ID" value="KAG7291378.1"/>
    <property type="molecule type" value="Genomic_DNA"/>
</dbReference>
<evidence type="ECO:0000313" key="8">
    <source>
        <dbReference type="Proteomes" id="UP001197093"/>
    </source>
</evidence>
<dbReference type="AlphaFoldDB" id="A0AAD4I3Q5"/>
<comment type="similarity">
    <text evidence="2">Belongs to the CCC1 family.</text>
</comment>
<dbReference type="GO" id="GO:0005384">
    <property type="term" value="F:manganese ion transmembrane transporter activity"/>
    <property type="evidence" value="ECO:0007669"/>
    <property type="project" value="InterPro"/>
</dbReference>
<dbReference type="Proteomes" id="UP001197093">
    <property type="component" value="Unassembled WGS sequence"/>
</dbReference>
<gene>
    <name evidence="7" type="ORF">NEMBOFW57_001396</name>
</gene>
<evidence type="ECO:0000256" key="1">
    <source>
        <dbReference type="ARBA" id="ARBA00004127"/>
    </source>
</evidence>
<evidence type="ECO:0000256" key="5">
    <source>
        <dbReference type="ARBA" id="ARBA00023136"/>
    </source>
</evidence>
<keyword evidence="5" id="KW-0472">Membrane</keyword>
<evidence type="ECO:0000256" key="4">
    <source>
        <dbReference type="ARBA" id="ARBA00022989"/>
    </source>
</evidence>
<protein>
    <recommendedName>
        <fullName evidence="9">Vacuolar iron transporter 1</fullName>
    </recommendedName>
</protein>
<evidence type="ECO:0000256" key="2">
    <source>
        <dbReference type="ARBA" id="ARBA00007049"/>
    </source>
</evidence>
<keyword evidence="3" id="KW-0812">Transmembrane</keyword>
<evidence type="ECO:0000256" key="3">
    <source>
        <dbReference type="ARBA" id="ARBA00022692"/>
    </source>
</evidence>
<dbReference type="GO" id="GO:0030026">
    <property type="term" value="P:intracellular manganese ion homeostasis"/>
    <property type="evidence" value="ECO:0007669"/>
    <property type="project" value="InterPro"/>
</dbReference>
<evidence type="ECO:0000313" key="7">
    <source>
        <dbReference type="EMBL" id="KAG7291378.1"/>
    </source>
</evidence>
<evidence type="ECO:0000256" key="6">
    <source>
        <dbReference type="SAM" id="MobiDB-lite"/>
    </source>
</evidence>
<reference evidence="7" key="1">
    <citation type="submission" date="2023-02" db="EMBL/GenBank/DDBJ databases">
        <authorList>
            <person name="Palmer J.M."/>
        </authorList>
    </citation>
    <scope>NUCLEOTIDE SEQUENCE</scope>
    <source>
        <strain evidence="7">FW57</strain>
    </source>
</reference>
<feature type="region of interest" description="Disordered" evidence="6">
    <location>
        <begin position="85"/>
        <end position="136"/>
    </location>
</feature>